<name>A0A0D2GXY6_9EURO</name>
<gene>
    <name evidence="6" type="ORF">Z518_06578</name>
</gene>
<evidence type="ECO:0000256" key="1">
    <source>
        <dbReference type="ARBA" id="ARBA00001974"/>
    </source>
</evidence>
<evidence type="ECO:0000256" key="3">
    <source>
        <dbReference type="ARBA" id="ARBA00022827"/>
    </source>
</evidence>
<dbReference type="Proteomes" id="UP000053617">
    <property type="component" value="Unassembled WGS sequence"/>
</dbReference>
<dbReference type="VEuPathDB" id="FungiDB:Z518_06578"/>
<dbReference type="GO" id="GO:0016491">
    <property type="term" value="F:oxidoreductase activity"/>
    <property type="evidence" value="ECO:0007669"/>
    <property type="project" value="UniProtKB-KW"/>
</dbReference>
<dbReference type="OrthoDB" id="4145062at2759"/>
<evidence type="ECO:0000256" key="2">
    <source>
        <dbReference type="ARBA" id="ARBA00022630"/>
    </source>
</evidence>
<accession>A0A0D2GXY6</accession>
<evidence type="ECO:0000256" key="4">
    <source>
        <dbReference type="ARBA" id="ARBA00023002"/>
    </source>
</evidence>
<sequence length="245" mass="27388">MAYLRLDKARQVRKQMDQTLRTLTQSSEGLADQEYCAKMEKEVPITAQYLLDHGVKLNHHDEKNVLLEFNTNQHFVFPEASLNLVDLASLTHFPQGGGHAIINALFDHIRKFDAVTVMWETQAEQLLTQEDGSVCGVKVRKSDGRMTRVRGKKVMLACGGFEGNREMLGRYVGPRTEHLELIAPGLKYNTGFGLKMGLEVGAATAGSMSGMHCELVDIRAKKPDAVIWGHNYGIVVNEYVDESLR</sequence>
<evidence type="ECO:0000259" key="5">
    <source>
        <dbReference type="Pfam" id="PF00890"/>
    </source>
</evidence>
<keyword evidence="3" id="KW-0274">FAD</keyword>
<feature type="domain" description="FAD-dependent oxidoreductase 2 FAD-binding" evidence="5">
    <location>
        <begin position="13"/>
        <end position="206"/>
    </location>
</feature>
<evidence type="ECO:0000313" key="7">
    <source>
        <dbReference type="Proteomes" id="UP000053617"/>
    </source>
</evidence>
<dbReference type="EMBL" id="KN847479">
    <property type="protein sequence ID" value="KIX03028.1"/>
    <property type="molecule type" value="Genomic_DNA"/>
</dbReference>
<dbReference type="STRING" id="1442369.A0A0D2GXY6"/>
<dbReference type="SUPFAM" id="SSF51905">
    <property type="entry name" value="FAD/NAD(P)-binding domain"/>
    <property type="match status" value="1"/>
</dbReference>
<dbReference type="AlphaFoldDB" id="A0A0D2GXY6"/>
<dbReference type="Gene3D" id="3.90.700.10">
    <property type="entry name" value="Succinate dehydrogenase/fumarate reductase flavoprotein, catalytic domain"/>
    <property type="match status" value="1"/>
</dbReference>
<keyword evidence="4" id="KW-0560">Oxidoreductase</keyword>
<dbReference type="GeneID" id="25294649"/>
<keyword evidence="2" id="KW-0285">Flavoprotein</keyword>
<dbReference type="InterPro" id="IPR036188">
    <property type="entry name" value="FAD/NAD-bd_sf"/>
</dbReference>
<dbReference type="PANTHER" id="PTHR43400:SF7">
    <property type="entry name" value="FAD-DEPENDENT OXIDOREDUCTASE 2 FAD BINDING DOMAIN-CONTAINING PROTEIN"/>
    <property type="match status" value="1"/>
</dbReference>
<dbReference type="InterPro" id="IPR003953">
    <property type="entry name" value="FAD-dep_OxRdtase_2_FAD-bd"/>
</dbReference>
<organism evidence="6 7">
    <name type="scientific">Rhinocladiella mackenziei CBS 650.93</name>
    <dbReference type="NCBI Taxonomy" id="1442369"/>
    <lineage>
        <taxon>Eukaryota</taxon>
        <taxon>Fungi</taxon>
        <taxon>Dikarya</taxon>
        <taxon>Ascomycota</taxon>
        <taxon>Pezizomycotina</taxon>
        <taxon>Eurotiomycetes</taxon>
        <taxon>Chaetothyriomycetidae</taxon>
        <taxon>Chaetothyriales</taxon>
        <taxon>Herpotrichiellaceae</taxon>
        <taxon>Rhinocladiella</taxon>
    </lineage>
</organism>
<dbReference type="InterPro" id="IPR027477">
    <property type="entry name" value="Succ_DH/fumarate_Rdtase_cat_sf"/>
</dbReference>
<dbReference type="HOGENOM" id="CLU_099144_0_0_1"/>
<reference evidence="6 7" key="1">
    <citation type="submission" date="2015-01" db="EMBL/GenBank/DDBJ databases">
        <title>The Genome Sequence of Rhinocladiella mackenzie CBS 650.93.</title>
        <authorList>
            <consortium name="The Broad Institute Genomics Platform"/>
            <person name="Cuomo C."/>
            <person name="de Hoog S."/>
            <person name="Gorbushina A."/>
            <person name="Stielow B."/>
            <person name="Teixiera M."/>
            <person name="Abouelleil A."/>
            <person name="Chapman S.B."/>
            <person name="Priest M."/>
            <person name="Young S.K."/>
            <person name="Wortman J."/>
            <person name="Nusbaum C."/>
            <person name="Birren B."/>
        </authorList>
    </citation>
    <scope>NUCLEOTIDE SEQUENCE [LARGE SCALE GENOMIC DNA]</scope>
    <source>
        <strain evidence="6 7">CBS 650.93</strain>
    </source>
</reference>
<protein>
    <submittedName>
        <fullName evidence="6">Rhinocladiella mackenziei CBS 650.93 unplaced genomic scaffold supercont1.5, whole genome shotgun sequence</fullName>
    </submittedName>
</protein>
<keyword evidence="7" id="KW-1185">Reference proteome</keyword>
<evidence type="ECO:0000313" key="6">
    <source>
        <dbReference type="EMBL" id="KIX03028.1"/>
    </source>
</evidence>
<dbReference type="InterPro" id="IPR050315">
    <property type="entry name" value="FAD-oxidoreductase_2"/>
</dbReference>
<dbReference type="PANTHER" id="PTHR43400">
    <property type="entry name" value="FUMARATE REDUCTASE"/>
    <property type="match status" value="1"/>
</dbReference>
<comment type="cofactor">
    <cofactor evidence="1">
        <name>FAD</name>
        <dbReference type="ChEBI" id="CHEBI:57692"/>
    </cofactor>
</comment>
<proteinExistence type="predicted"/>
<dbReference type="RefSeq" id="XP_013270164.1">
    <property type="nucleotide sequence ID" value="XM_013414710.1"/>
</dbReference>
<dbReference type="Pfam" id="PF00890">
    <property type="entry name" value="FAD_binding_2"/>
    <property type="match status" value="1"/>
</dbReference>
<dbReference type="Gene3D" id="3.50.50.60">
    <property type="entry name" value="FAD/NAD(P)-binding domain"/>
    <property type="match status" value="1"/>
</dbReference>